<dbReference type="GO" id="GO:0016810">
    <property type="term" value="F:hydrolase activity, acting on carbon-nitrogen (but not peptide) bonds"/>
    <property type="evidence" value="ECO:0007669"/>
    <property type="project" value="InterPro"/>
</dbReference>
<dbReference type="PANTHER" id="PTHR22642:SF2">
    <property type="entry name" value="PROTEIN LONG AFTER FAR-RED 3"/>
    <property type="match status" value="1"/>
</dbReference>
<organism evidence="3 4">
    <name type="scientific">Embleya scabrispora</name>
    <dbReference type="NCBI Taxonomy" id="159449"/>
    <lineage>
        <taxon>Bacteria</taxon>
        <taxon>Bacillati</taxon>
        <taxon>Actinomycetota</taxon>
        <taxon>Actinomycetes</taxon>
        <taxon>Kitasatosporales</taxon>
        <taxon>Streptomycetaceae</taxon>
        <taxon>Embleya</taxon>
    </lineage>
</organism>
<evidence type="ECO:0000313" key="4">
    <source>
        <dbReference type="Proteomes" id="UP000190037"/>
    </source>
</evidence>
<dbReference type="InterPro" id="IPR002925">
    <property type="entry name" value="Dienelactn_hydro"/>
</dbReference>
<dbReference type="STRING" id="159449.B4N89_01765"/>
<dbReference type="InterPro" id="IPR029058">
    <property type="entry name" value="AB_hydrolase_fold"/>
</dbReference>
<evidence type="ECO:0000313" key="3">
    <source>
        <dbReference type="EMBL" id="OPC79836.1"/>
    </source>
</evidence>
<dbReference type="SUPFAM" id="SSF51338">
    <property type="entry name" value="Composite domain of metallo-dependent hydrolases"/>
    <property type="match status" value="1"/>
</dbReference>
<protein>
    <submittedName>
        <fullName evidence="3">Amidohydrolase</fullName>
    </submittedName>
</protein>
<evidence type="ECO:0000259" key="1">
    <source>
        <dbReference type="Pfam" id="PF01738"/>
    </source>
</evidence>
<dbReference type="InterPro" id="IPR013108">
    <property type="entry name" value="Amidohydro_3"/>
</dbReference>
<reference evidence="3 4" key="1">
    <citation type="submission" date="2017-03" db="EMBL/GenBank/DDBJ databases">
        <title>Draft genome sequence of Streptomyces scabrisporus NF3, endophyte isolated from Amphipterygium adstringens.</title>
        <authorList>
            <person name="Vazquez M."/>
            <person name="Ceapa C.D."/>
            <person name="Rodriguez Luna D."/>
            <person name="Sanchez Esquivel S."/>
        </authorList>
    </citation>
    <scope>NUCLEOTIDE SEQUENCE [LARGE SCALE GENOMIC DNA]</scope>
    <source>
        <strain evidence="3 4">NF3</strain>
    </source>
</reference>
<accession>A0A1T3NSR8</accession>
<dbReference type="SUPFAM" id="SSF53474">
    <property type="entry name" value="alpha/beta-Hydrolases"/>
    <property type="match status" value="1"/>
</dbReference>
<dbReference type="AlphaFoldDB" id="A0A1T3NSR8"/>
<dbReference type="Gene3D" id="2.30.40.10">
    <property type="entry name" value="Urease, subunit C, domain 1"/>
    <property type="match status" value="1"/>
</dbReference>
<dbReference type="SUPFAM" id="SSF51556">
    <property type="entry name" value="Metallo-dependent hydrolases"/>
    <property type="match status" value="1"/>
</dbReference>
<dbReference type="InterPro" id="IPR011059">
    <property type="entry name" value="Metal-dep_hydrolase_composite"/>
</dbReference>
<dbReference type="Gene3D" id="3.40.50.1820">
    <property type="entry name" value="alpha/beta hydrolase"/>
    <property type="match status" value="1"/>
</dbReference>
<gene>
    <name evidence="3" type="ORF">B4N89_01765</name>
</gene>
<dbReference type="InterPro" id="IPR032466">
    <property type="entry name" value="Metal_Hydrolase"/>
</dbReference>
<keyword evidence="3" id="KW-0378">Hydrolase</keyword>
<dbReference type="PANTHER" id="PTHR22642">
    <property type="entry name" value="IMIDAZOLONEPROPIONASE"/>
    <property type="match status" value="1"/>
</dbReference>
<sequence length="740" mass="78417">MSTTTTTVNTRPASASVAADLVFTGGPVYVVDGARGRASSVAVREGRIVAVGHDEVRELIGAATEVVDLAGRLLIPGFQDAHVHPVGGGIEMGQCDLSEHETVADYRRVIREYAESNPGVEWITGGGWSMEAFPGGLPHRSMLDDIVPDRPVYLPNRDHHGAWANNLALRLAGITRDTADPVDGRIERDADGEPTGVLQEGAANLVGRLLPPPTTEDQVAGLLRAQAVLHSLGITAWQDALLGAHANVTDASAAYLTAVDRGQLTARVVGALWWERDRGAEQIEDLLARRAAGTRGRLSCRTVKIMQDGIAENFTAAMLSPYLTSCGCASDNSGISFIDPRALRGYVTALDAHDFQVHFHALGDRAVREALDAVAAMRAANGWKDTRPHLAHLQVVHPDDIPRFRALGASANMQPLWAAHEPQMDTLTIPFLGAERAAWQYPFGELARSGATLAAGSDWPVSSPDPLHGIHVAVNRRVLGSDAPAFLPEQRLDLHAALAAYTAGSAYVNHLDDTGSIVVGNHADLVVLDRDPFAGAVGEIGSTRVAETFVGGERVFGGRTAPAVGPREGRARGLALVGGLGRGGVRADVEAAIAHPGRRFGPEGDVPTAMVGLSAGGHIAYYAATEMPLAALVAFYPGWLTTGEIALGRPEPTIGLTPRVAGHGTPVLVLNGEGDHLYTGEDRAGIARESAESGTRHEVVLYPDTPHGFFRDERDTYRPEAAADAWSRTMALLRETSARG</sequence>
<feature type="domain" description="Amidohydrolase 3" evidence="2">
    <location>
        <begin position="65"/>
        <end position="556"/>
    </location>
</feature>
<dbReference type="InterPro" id="IPR033932">
    <property type="entry name" value="YtcJ-like"/>
</dbReference>
<feature type="domain" description="Dienelactone hydrolase" evidence="1">
    <location>
        <begin position="609"/>
        <end position="735"/>
    </location>
</feature>
<comment type="caution">
    <text evidence="3">The sequence shown here is derived from an EMBL/GenBank/DDBJ whole genome shotgun (WGS) entry which is preliminary data.</text>
</comment>
<dbReference type="Pfam" id="PF07969">
    <property type="entry name" value="Amidohydro_3"/>
    <property type="match status" value="1"/>
</dbReference>
<name>A0A1T3NSR8_9ACTN</name>
<evidence type="ECO:0000259" key="2">
    <source>
        <dbReference type="Pfam" id="PF07969"/>
    </source>
</evidence>
<dbReference type="CDD" id="cd01300">
    <property type="entry name" value="YtcJ_like"/>
    <property type="match status" value="1"/>
</dbReference>
<dbReference type="Proteomes" id="UP000190037">
    <property type="component" value="Unassembled WGS sequence"/>
</dbReference>
<dbReference type="Gene3D" id="3.20.20.140">
    <property type="entry name" value="Metal-dependent hydrolases"/>
    <property type="match status" value="1"/>
</dbReference>
<dbReference type="Pfam" id="PF01738">
    <property type="entry name" value="DLH"/>
    <property type="match status" value="1"/>
</dbReference>
<dbReference type="OrthoDB" id="3173428at2"/>
<proteinExistence type="predicted"/>
<keyword evidence="4" id="KW-1185">Reference proteome</keyword>
<dbReference type="Gene3D" id="3.10.310.70">
    <property type="match status" value="1"/>
</dbReference>
<dbReference type="EMBL" id="MWQN01000001">
    <property type="protein sequence ID" value="OPC79836.1"/>
    <property type="molecule type" value="Genomic_DNA"/>
</dbReference>